<name>A0A2M4CF09_9DIPT</name>
<accession>A0A2M4CF09</accession>
<proteinExistence type="predicted"/>
<dbReference type="EMBL" id="GGFJ01014785">
    <property type="protein sequence ID" value="MBW63926.1"/>
    <property type="molecule type" value="Transcribed_RNA"/>
</dbReference>
<organism evidence="1">
    <name type="scientific">Anopheles marajoara</name>
    <dbReference type="NCBI Taxonomy" id="58244"/>
    <lineage>
        <taxon>Eukaryota</taxon>
        <taxon>Metazoa</taxon>
        <taxon>Ecdysozoa</taxon>
        <taxon>Arthropoda</taxon>
        <taxon>Hexapoda</taxon>
        <taxon>Insecta</taxon>
        <taxon>Pterygota</taxon>
        <taxon>Neoptera</taxon>
        <taxon>Endopterygota</taxon>
        <taxon>Diptera</taxon>
        <taxon>Nematocera</taxon>
        <taxon>Culicoidea</taxon>
        <taxon>Culicidae</taxon>
        <taxon>Anophelinae</taxon>
        <taxon>Anopheles</taxon>
    </lineage>
</organism>
<protein>
    <submittedName>
        <fullName evidence="1">Putative secreted protein</fullName>
    </submittedName>
</protein>
<dbReference type="AlphaFoldDB" id="A0A2M4CF09"/>
<evidence type="ECO:0000313" key="1">
    <source>
        <dbReference type="EMBL" id="MBW63926.1"/>
    </source>
</evidence>
<reference evidence="1" key="1">
    <citation type="submission" date="2018-01" db="EMBL/GenBank/DDBJ databases">
        <title>An insight into the sialome of Amazonian anophelines.</title>
        <authorList>
            <person name="Ribeiro J.M."/>
            <person name="Scarpassa V."/>
            <person name="Calvo E."/>
        </authorList>
    </citation>
    <scope>NUCLEOTIDE SEQUENCE</scope>
    <source>
        <tissue evidence="1">Salivary glands</tissue>
    </source>
</reference>
<sequence>MNLLTLYGTATAVLTTTSCRHHDRSPCTKRRSPNTKRIATITTEYSSYTTTITYLSLYTTTQLLHSGF</sequence>